<accession>A0A8H4IUU8</accession>
<keyword evidence="3" id="KW-0540">Nuclease</keyword>
<evidence type="ECO:0000256" key="4">
    <source>
        <dbReference type="ARBA" id="ARBA00022759"/>
    </source>
</evidence>
<dbReference type="PANTHER" id="PTHR42104:SF1">
    <property type="entry name" value="EXTRACELLULAR GUANYL-SPECIFIC RIBONUCLEASE RNTA (AFU_ORTHOLOGUE AFUA_4G03230)"/>
    <property type="match status" value="1"/>
</dbReference>
<evidence type="ECO:0000256" key="1">
    <source>
        <dbReference type="ARBA" id="ARBA00009006"/>
    </source>
</evidence>
<dbReference type="InterPro" id="IPR000026">
    <property type="entry name" value="N1-like"/>
</dbReference>
<comment type="caution">
    <text evidence="10">The sequence shown here is derived from an EMBL/GenBank/DDBJ whole genome shotgun (WGS) entry which is preliminary data.</text>
</comment>
<gene>
    <name evidence="10" type="ORF">GTA08_BOTSDO05160</name>
</gene>
<organism evidence="10 11">
    <name type="scientific">Botryosphaeria dothidea</name>
    <dbReference type="NCBI Taxonomy" id="55169"/>
    <lineage>
        <taxon>Eukaryota</taxon>
        <taxon>Fungi</taxon>
        <taxon>Dikarya</taxon>
        <taxon>Ascomycota</taxon>
        <taxon>Pezizomycotina</taxon>
        <taxon>Dothideomycetes</taxon>
        <taxon>Dothideomycetes incertae sedis</taxon>
        <taxon>Botryosphaeriales</taxon>
        <taxon>Botryosphaeriaceae</taxon>
        <taxon>Botryosphaeria</taxon>
    </lineage>
</organism>
<keyword evidence="4" id="KW-0255">Endonuclease</keyword>
<keyword evidence="11" id="KW-1185">Reference proteome</keyword>
<keyword evidence="5" id="KW-0378">Hydrolase</keyword>
<dbReference type="GO" id="GO:0016787">
    <property type="term" value="F:hydrolase activity"/>
    <property type="evidence" value="ECO:0007669"/>
    <property type="project" value="UniProtKB-KW"/>
</dbReference>
<evidence type="ECO:0000256" key="7">
    <source>
        <dbReference type="ARBA" id="ARBA00023239"/>
    </source>
</evidence>
<keyword evidence="6" id="KW-1015">Disulfide bond</keyword>
<dbReference type="GO" id="GO:0046589">
    <property type="term" value="F:ribonuclease T1 activity"/>
    <property type="evidence" value="ECO:0007669"/>
    <property type="project" value="UniProtKB-EC"/>
</dbReference>
<dbReference type="Pfam" id="PF00545">
    <property type="entry name" value="Ribonuclease"/>
    <property type="match status" value="1"/>
</dbReference>
<evidence type="ECO:0000256" key="8">
    <source>
        <dbReference type="ARBA" id="ARBA00034015"/>
    </source>
</evidence>
<dbReference type="OrthoDB" id="5425539at2759"/>
<evidence type="ECO:0000313" key="10">
    <source>
        <dbReference type="EMBL" id="KAF4306787.1"/>
    </source>
</evidence>
<comment type="catalytic activity">
    <reaction evidence="8">
        <text>[RNA] containing guanosine + H2O = an [RNA fragment]-3'-guanosine-3'-phosphate + a 5'-hydroxy-ribonucleotide-3'-[RNA fragment].</text>
        <dbReference type="EC" id="4.6.1.24"/>
    </reaction>
</comment>
<evidence type="ECO:0000256" key="2">
    <source>
        <dbReference type="ARBA" id="ARBA00012549"/>
    </source>
</evidence>
<dbReference type="Gene3D" id="3.10.450.30">
    <property type="entry name" value="Microbial ribonucleases"/>
    <property type="match status" value="1"/>
</dbReference>
<proteinExistence type="inferred from homology"/>
<comment type="similarity">
    <text evidence="1">Belongs to the ribonuclease N1/T1 family.</text>
</comment>
<feature type="chain" id="PRO_5034103653" description="ribonuclease T1" evidence="9">
    <location>
        <begin position="20"/>
        <end position="125"/>
    </location>
</feature>
<dbReference type="Proteomes" id="UP000572817">
    <property type="component" value="Unassembled WGS sequence"/>
</dbReference>
<protein>
    <recommendedName>
        <fullName evidence="2">ribonuclease T1</fullName>
        <ecNumber evidence="2">4.6.1.24</ecNumber>
    </recommendedName>
</protein>
<reference evidence="10" key="1">
    <citation type="submission" date="2020-04" db="EMBL/GenBank/DDBJ databases">
        <title>Genome Assembly and Annotation of Botryosphaeria dothidea sdau 11-99, a Latent Pathogen of Apple Fruit Ring Rot in China.</title>
        <authorList>
            <person name="Yu C."/>
            <person name="Diao Y."/>
            <person name="Lu Q."/>
            <person name="Zhao J."/>
            <person name="Cui S."/>
            <person name="Peng C."/>
            <person name="He B."/>
            <person name="Liu H."/>
        </authorList>
    </citation>
    <scope>NUCLEOTIDE SEQUENCE [LARGE SCALE GENOMIC DNA]</scope>
    <source>
        <strain evidence="10">Sdau11-99</strain>
    </source>
</reference>
<dbReference type="EMBL" id="WWBZ02000033">
    <property type="protein sequence ID" value="KAF4306787.1"/>
    <property type="molecule type" value="Genomic_DNA"/>
</dbReference>
<dbReference type="PANTHER" id="PTHR42104">
    <property type="entry name" value="EXTRACELLULAR GUANYL-SPECIFIC RIBONUCLEASE RNTA (AFU_ORTHOLOGUE AFUA_4G03230)"/>
    <property type="match status" value="1"/>
</dbReference>
<keyword evidence="9" id="KW-0732">Signal</keyword>
<name>A0A8H4IUU8_9PEZI</name>
<sequence>MRFLSVFAAGLAIVTSTLAVDCQGVTFTDADVDSCVAELCNWDAGKGPGGYPHKFNNREGLNLGAYNGNQDIYEYPLFAGSVYTKGSPGADRCIAHFDPNTWKCTKVGAMTHRNAPQRNGFVLCT</sequence>
<evidence type="ECO:0000256" key="3">
    <source>
        <dbReference type="ARBA" id="ARBA00022722"/>
    </source>
</evidence>
<evidence type="ECO:0000313" key="11">
    <source>
        <dbReference type="Proteomes" id="UP000572817"/>
    </source>
</evidence>
<dbReference type="SUPFAM" id="SSF53933">
    <property type="entry name" value="Microbial ribonucleases"/>
    <property type="match status" value="1"/>
</dbReference>
<dbReference type="GO" id="GO:0003723">
    <property type="term" value="F:RNA binding"/>
    <property type="evidence" value="ECO:0007669"/>
    <property type="project" value="InterPro"/>
</dbReference>
<dbReference type="AlphaFoldDB" id="A0A8H4IUU8"/>
<dbReference type="InterPro" id="IPR016191">
    <property type="entry name" value="Ribonuclease/ribotoxin"/>
</dbReference>
<evidence type="ECO:0000256" key="6">
    <source>
        <dbReference type="ARBA" id="ARBA00023157"/>
    </source>
</evidence>
<evidence type="ECO:0000256" key="9">
    <source>
        <dbReference type="SAM" id="SignalP"/>
    </source>
</evidence>
<dbReference type="EC" id="4.6.1.24" evidence="2"/>
<feature type="signal peptide" evidence="9">
    <location>
        <begin position="1"/>
        <end position="19"/>
    </location>
</feature>
<evidence type="ECO:0000256" key="5">
    <source>
        <dbReference type="ARBA" id="ARBA00022801"/>
    </source>
</evidence>
<keyword evidence="7" id="KW-0456">Lyase</keyword>